<dbReference type="Pfam" id="PF00646">
    <property type="entry name" value="F-box"/>
    <property type="match status" value="1"/>
</dbReference>
<protein>
    <recommendedName>
        <fullName evidence="1">F-box domain-containing protein</fullName>
    </recommendedName>
</protein>
<dbReference type="PANTHER" id="PTHR34709">
    <property type="entry name" value="OS10G0396666 PROTEIN"/>
    <property type="match status" value="1"/>
</dbReference>
<proteinExistence type="predicted"/>
<dbReference type="EMBL" id="OZ075117">
    <property type="protein sequence ID" value="CAL5083405.1"/>
    <property type="molecule type" value="Genomic_DNA"/>
</dbReference>
<accession>A0ABC9FYR8</accession>
<evidence type="ECO:0000313" key="2">
    <source>
        <dbReference type="EMBL" id="CAL5083405.1"/>
    </source>
</evidence>
<dbReference type="InterPro" id="IPR055312">
    <property type="entry name" value="FBL15-like"/>
</dbReference>
<name>A0ABC9FYR8_9POAL</name>
<organism evidence="2 3">
    <name type="scientific">Urochloa decumbens</name>
    <dbReference type="NCBI Taxonomy" id="240449"/>
    <lineage>
        <taxon>Eukaryota</taxon>
        <taxon>Viridiplantae</taxon>
        <taxon>Streptophyta</taxon>
        <taxon>Embryophyta</taxon>
        <taxon>Tracheophyta</taxon>
        <taxon>Spermatophyta</taxon>
        <taxon>Magnoliopsida</taxon>
        <taxon>Liliopsida</taxon>
        <taxon>Poales</taxon>
        <taxon>Poaceae</taxon>
        <taxon>PACMAD clade</taxon>
        <taxon>Panicoideae</taxon>
        <taxon>Panicodae</taxon>
        <taxon>Paniceae</taxon>
        <taxon>Melinidinae</taxon>
        <taxon>Urochloa</taxon>
    </lineage>
</organism>
<evidence type="ECO:0000313" key="3">
    <source>
        <dbReference type="Proteomes" id="UP001497457"/>
    </source>
</evidence>
<dbReference type="InterPro" id="IPR001810">
    <property type="entry name" value="F-box_dom"/>
</dbReference>
<dbReference type="InterPro" id="IPR036047">
    <property type="entry name" value="F-box-like_dom_sf"/>
</dbReference>
<sequence length="487" mass="55207">METMASDSGGADDRISDLPDHILHTILLRLRDIAAAARTSALSRRWRRVWPHLPELCFPFRCAAGVYTCWSESDKHRRRVDAALAAHAAPAVALLDIALPRWVPAHPQQYPEDPDRDDPLLRFLASRRVAGELRLTLRGGWHDVVLPPCERATAISLYFNGPVLRFQQPLPGGAGSGAFAALASLRIKRTRVDARELGEVLFSRCPSLKELFLKRITLKDQDNNVLSIRSDSLERLEMEMCVGFDARVEVFAPRMKIFVSRRISSGDARIVAPRLLELCWHGSFDPARHDLGEAGYHLQRLEIAKNSPAAQLIRQFCSIHELQLTLQVWKGIDEYDRYLQLINRLSTCQVLVVGFVVTQHAIKPVMLQFLNKCVGVKKIVMRSLGHRMDKCQCKLWECQCDGSKQSPKIDETALRLLELVEIKEDMEAYHKVKLVKLLCEYSAGFQKRVTITVIENKQSVREKICNIRAPNDKVVINVNVRTTQAET</sequence>
<dbReference type="PANTHER" id="PTHR34709:SF72">
    <property type="entry name" value="OS07G0130000 PROTEIN"/>
    <property type="match status" value="1"/>
</dbReference>
<keyword evidence="3" id="KW-1185">Reference proteome</keyword>
<dbReference type="AlphaFoldDB" id="A0ABC9FYR8"/>
<reference evidence="2" key="1">
    <citation type="submission" date="2024-10" db="EMBL/GenBank/DDBJ databases">
        <authorList>
            <person name="Ryan C."/>
        </authorList>
    </citation>
    <scope>NUCLEOTIDE SEQUENCE [LARGE SCALE GENOMIC DNA]</scope>
</reference>
<dbReference type="Proteomes" id="UP001497457">
    <property type="component" value="Chromosome 7b"/>
</dbReference>
<gene>
    <name evidence="2" type="ORF">URODEC1_LOCUS109911</name>
</gene>
<evidence type="ECO:0000259" key="1">
    <source>
        <dbReference type="Pfam" id="PF00646"/>
    </source>
</evidence>
<dbReference type="SUPFAM" id="SSF81383">
    <property type="entry name" value="F-box domain"/>
    <property type="match status" value="1"/>
</dbReference>
<feature type="domain" description="F-box" evidence="1">
    <location>
        <begin position="15"/>
        <end position="51"/>
    </location>
</feature>